<dbReference type="EMBL" id="JAAOCP010000004">
    <property type="protein sequence ID" value="MBJ7638486.1"/>
    <property type="molecule type" value="Genomic_DNA"/>
</dbReference>
<protein>
    <submittedName>
        <fullName evidence="2">Uncharacterized protein</fullName>
    </submittedName>
</protein>
<evidence type="ECO:0000313" key="1">
    <source>
        <dbReference type="EMBL" id="MBJ7633513.1"/>
    </source>
</evidence>
<evidence type="ECO:0000313" key="3">
    <source>
        <dbReference type="Proteomes" id="UP000728106"/>
    </source>
</evidence>
<dbReference type="RefSeq" id="WP_135411222.1">
    <property type="nucleotide sequence ID" value="NZ_JAAOCP010000004.1"/>
</dbReference>
<comment type="caution">
    <text evidence="2">The sequence shown here is derived from an EMBL/GenBank/DDBJ whole genome shotgun (WGS) entry which is preliminary data.</text>
</comment>
<accession>A0A4Z0RIW7</accession>
<evidence type="ECO:0000313" key="2">
    <source>
        <dbReference type="EMBL" id="MBJ7638486.1"/>
    </source>
</evidence>
<keyword evidence="3" id="KW-1185">Reference proteome</keyword>
<proteinExistence type="predicted"/>
<dbReference type="AlphaFoldDB" id="A0A4Z0RIW7"/>
<name>A0A4Z0RIW7_WEICO</name>
<dbReference type="Proteomes" id="UP000728106">
    <property type="component" value="Unassembled WGS sequence"/>
</dbReference>
<dbReference type="EMBL" id="JAAOCX010000018">
    <property type="protein sequence ID" value="MBJ7633513.1"/>
    <property type="molecule type" value="Genomic_DNA"/>
</dbReference>
<reference evidence="2 3" key="2">
    <citation type="journal article" date="2021" name="Int. J. Food Microbiol.">
        <title>Safety demonstration of a microbial species for use in the food chain: Weissella confusa.</title>
        <authorList>
            <person name="Bourdichon F."/>
            <person name="Patrone V."/>
            <person name="Fontana A."/>
            <person name="Milani G."/>
            <person name="Morelli L."/>
        </authorList>
    </citation>
    <scope>NUCLEOTIDE SEQUENCE [LARGE SCALE GENOMIC DNA]</scope>
    <source>
        <strain evidence="1">CCUG 30943</strain>
        <strain evidence="2 3">CCUG 43002</strain>
    </source>
</reference>
<sequence>MKSIKLTQLQHDQLMAFKNIGAGFSTFMFKQANHEVPAFPEFITTEREDELMQAWLHPELVKVVD</sequence>
<organism evidence="2 3">
    <name type="scientific">Weissella confusa</name>
    <name type="common">Lactobacillus confusus</name>
    <dbReference type="NCBI Taxonomy" id="1583"/>
    <lineage>
        <taxon>Bacteria</taxon>
        <taxon>Bacillati</taxon>
        <taxon>Bacillota</taxon>
        <taxon>Bacilli</taxon>
        <taxon>Lactobacillales</taxon>
        <taxon>Lactobacillaceae</taxon>
        <taxon>Weissella</taxon>
    </lineage>
</organism>
<dbReference type="Proteomes" id="UP000808038">
    <property type="component" value="Unassembled WGS sequence"/>
</dbReference>
<reference evidence="2" key="1">
    <citation type="submission" date="2020-02" db="EMBL/GenBank/DDBJ databases">
        <authorList>
            <person name="Fontana A."/>
            <person name="Patrone V."/>
            <person name="Morelli L."/>
        </authorList>
    </citation>
    <scope>NUCLEOTIDE SEQUENCE</scope>
    <source>
        <strain evidence="1">CCUG 30943</strain>
        <strain evidence="2">CCUG 43002</strain>
    </source>
</reference>
<gene>
    <name evidence="2" type="ORF">HAU20_03690</name>
    <name evidence="1" type="ORF">HAU43_10520</name>
</gene>